<reference evidence="10 11" key="1">
    <citation type="submission" date="2017-10" db="EMBL/GenBank/DDBJ databases">
        <title>Novel microbial diversity and functional potential in the marine mammal oral microbiome.</title>
        <authorList>
            <person name="Dudek N.K."/>
            <person name="Sun C.L."/>
            <person name="Burstein D."/>
            <person name="Kantor R.S."/>
            <person name="Aliaga Goltsman D.S."/>
            <person name="Bik E.M."/>
            <person name="Thomas B.C."/>
            <person name="Banfield J.F."/>
            <person name="Relman D.A."/>
        </authorList>
    </citation>
    <scope>NUCLEOTIDE SEQUENCE [LARGE SCALE GENOMIC DNA]</scope>
    <source>
        <strain evidence="10">DOLZORAL124_49_17</strain>
    </source>
</reference>
<feature type="domain" description="Uracil-DNA glycosylase-like" evidence="9">
    <location>
        <begin position="81"/>
        <end position="220"/>
    </location>
</feature>
<dbReference type="SMART" id="SM00987">
    <property type="entry name" value="UreE_C"/>
    <property type="match status" value="1"/>
</dbReference>
<keyword evidence="6" id="KW-0411">Iron-sulfur</keyword>
<evidence type="ECO:0000256" key="5">
    <source>
        <dbReference type="ARBA" id="ARBA00023004"/>
    </source>
</evidence>
<dbReference type="Proteomes" id="UP000229740">
    <property type="component" value="Unassembled WGS sequence"/>
</dbReference>
<evidence type="ECO:0000256" key="6">
    <source>
        <dbReference type="ARBA" id="ARBA00023014"/>
    </source>
</evidence>
<evidence type="ECO:0000256" key="1">
    <source>
        <dbReference type="ARBA" id="ARBA00022485"/>
    </source>
</evidence>
<evidence type="ECO:0000256" key="7">
    <source>
        <dbReference type="ARBA" id="ARBA00023204"/>
    </source>
</evidence>
<keyword evidence="7" id="KW-0234">DNA repair</keyword>
<organism evidence="10 11">
    <name type="scientific">candidate division KSB3 bacterium</name>
    <dbReference type="NCBI Taxonomy" id="2044937"/>
    <lineage>
        <taxon>Bacteria</taxon>
        <taxon>candidate division KSB3</taxon>
    </lineage>
</organism>
<keyword evidence="1" id="KW-0004">4Fe-4S</keyword>
<sequence length="233" mass="26492">MRSGIITSTMPSQASQDHMKDDHPGLRFSRILSQLHDYVQLYQHLGFKGFPKSADRRTGPSLASAHSSQQMRHRQKGPAVIGSGNPHARLMFIGEASGSDLEHGESPFSNAAGELLTRIIEAIKLRREDVYLCHIVAYRSEVDRPPESCDLYQEIERIQPDIICTLGTLAAQSVLKTQETVDQLRGTFYSYHDILVMPTYHPAHLLEHPENKRQVWHDMQMIQKAYVEFDENV</sequence>
<keyword evidence="5" id="KW-0408">Iron</keyword>
<dbReference type="AlphaFoldDB" id="A0A2G6E4E7"/>
<dbReference type="InterPro" id="IPR005122">
    <property type="entry name" value="Uracil-DNA_glycosylase-like"/>
</dbReference>
<gene>
    <name evidence="10" type="ORF">CSB45_10570</name>
</gene>
<dbReference type="Pfam" id="PF03167">
    <property type="entry name" value="UDG"/>
    <property type="match status" value="1"/>
</dbReference>
<dbReference type="GO" id="GO:0097506">
    <property type="term" value="F:deaminated base DNA N-glycosylase activity"/>
    <property type="evidence" value="ECO:0007669"/>
    <property type="project" value="UniProtKB-ARBA"/>
</dbReference>
<dbReference type="Gene3D" id="3.40.470.10">
    <property type="entry name" value="Uracil-DNA glycosylase-like domain"/>
    <property type="match status" value="1"/>
</dbReference>
<dbReference type="SMART" id="SM00986">
    <property type="entry name" value="UDG"/>
    <property type="match status" value="1"/>
</dbReference>
<name>A0A2G6E4E7_9BACT</name>
<evidence type="ECO:0000256" key="2">
    <source>
        <dbReference type="ARBA" id="ARBA00022723"/>
    </source>
</evidence>
<keyword evidence="4" id="KW-0378">Hydrolase</keyword>
<comment type="caution">
    <text evidence="10">The sequence shown here is derived from an EMBL/GenBank/DDBJ whole genome shotgun (WGS) entry which is preliminary data.</text>
</comment>
<evidence type="ECO:0000313" key="11">
    <source>
        <dbReference type="Proteomes" id="UP000229740"/>
    </source>
</evidence>
<evidence type="ECO:0000256" key="4">
    <source>
        <dbReference type="ARBA" id="ARBA00022801"/>
    </source>
</evidence>
<evidence type="ECO:0000259" key="9">
    <source>
        <dbReference type="SMART" id="SM00986"/>
    </source>
</evidence>
<dbReference type="GO" id="GO:0051539">
    <property type="term" value="F:4 iron, 4 sulfur cluster binding"/>
    <property type="evidence" value="ECO:0007669"/>
    <property type="project" value="UniProtKB-KW"/>
</dbReference>
<dbReference type="PANTHER" id="PTHR33693">
    <property type="entry name" value="TYPE-5 URACIL-DNA GLYCOSYLASE"/>
    <property type="match status" value="1"/>
</dbReference>
<dbReference type="SUPFAM" id="SSF52141">
    <property type="entry name" value="Uracil-DNA glycosylase-like"/>
    <property type="match status" value="1"/>
</dbReference>
<evidence type="ECO:0000256" key="3">
    <source>
        <dbReference type="ARBA" id="ARBA00022763"/>
    </source>
</evidence>
<dbReference type="EMBL" id="PDPS01000032">
    <property type="protein sequence ID" value="PID56668.1"/>
    <property type="molecule type" value="Genomic_DNA"/>
</dbReference>
<accession>A0A2G6E4E7</accession>
<dbReference type="PANTHER" id="PTHR33693:SF1">
    <property type="entry name" value="TYPE-4 URACIL-DNA GLYCOSYLASE"/>
    <property type="match status" value="1"/>
</dbReference>
<keyword evidence="2" id="KW-0479">Metal-binding</keyword>
<dbReference type="CDD" id="cd10030">
    <property type="entry name" value="UDG-F4_TTUDGA_SPO1dp_like"/>
    <property type="match status" value="1"/>
</dbReference>
<dbReference type="InterPro" id="IPR036895">
    <property type="entry name" value="Uracil-DNA_glycosylase-like_sf"/>
</dbReference>
<dbReference type="GO" id="GO:0006281">
    <property type="term" value="P:DNA repair"/>
    <property type="evidence" value="ECO:0007669"/>
    <property type="project" value="UniProtKB-KW"/>
</dbReference>
<keyword evidence="3" id="KW-0227">DNA damage</keyword>
<evidence type="ECO:0000313" key="10">
    <source>
        <dbReference type="EMBL" id="PID56668.1"/>
    </source>
</evidence>
<feature type="compositionally biased region" description="Polar residues" evidence="8">
    <location>
        <begin position="1"/>
        <end position="16"/>
    </location>
</feature>
<protein>
    <recommendedName>
        <fullName evidence="9">Uracil-DNA glycosylase-like domain-containing protein</fullName>
    </recommendedName>
</protein>
<feature type="region of interest" description="Disordered" evidence="8">
    <location>
        <begin position="1"/>
        <end position="23"/>
    </location>
</feature>
<dbReference type="GO" id="GO:0046872">
    <property type="term" value="F:metal ion binding"/>
    <property type="evidence" value="ECO:0007669"/>
    <property type="project" value="UniProtKB-KW"/>
</dbReference>
<evidence type="ECO:0000256" key="8">
    <source>
        <dbReference type="SAM" id="MobiDB-lite"/>
    </source>
</evidence>
<feature type="region of interest" description="Disordered" evidence="8">
    <location>
        <begin position="52"/>
        <end position="78"/>
    </location>
</feature>
<proteinExistence type="predicted"/>
<dbReference type="InterPro" id="IPR051536">
    <property type="entry name" value="UDG_Type-4/5"/>
</dbReference>